<dbReference type="STRING" id="450378.GCA_001661675_02103"/>
<reference evidence="1 2" key="1">
    <citation type="submission" date="2017-01" db="EMBL/GenBank/DDBJ databases">
        <title>Complete genome sequence of esterase-producing bacterium Croceicoccus marinus E4A9.</title>
        <authorList>
            <person name="Wu Y.-H."/>
            <person name="Cheng H."/>
            <person name="Xu L."/>
            <person name="Huo Y.-Y."/>
            <person name="Wang C.-S."/>
            <person name="Xu X.-W."/>
        </authorList>
    </citation>
    <scope>NUCLEOTIDE SEQUENCE [LARGE SCALE GENOMIC DNA]</scope>
    <source>
        <strain evidence="1 2">E4A9</strain>
    </source>
</reference>
<dbReference type="EMBL" id="CP019602">
    <property type="protein sequence ID" value="ARU16526.1"/>
    <property type="molecule type" value="Genomic_DNA"/>
</dbReference>
<evidence type="ECO:0000313" key="1">
    <source>
        <dbReference type="EMBL" id="ARU16526.1"/>
    </source>
</evidence>
<accession>A0A1Z1FCT3</accession>
<dbReference type="RefSeq" id="WP_066846085.1">
    <property type="nucleotide sequence ID" value="NZ_CP019602.1"/>
</dbReference>
<keyword evidence="2" id="KW-1185">Reference proteome</keyword>
<dbReference type="Proteomes" id="UP000195807">
    <property type="component" value="Chromosome"/>
</dbReference>
<name>A0A1Z1FCT3_9SPHN</name>
<organism evidence="1 2">
    <name type="scientific">Croceicoccus marinus</name>
    <dbReference type="NCBI Taxonomy" id="450378"/>
    <lineage>
        <taxon>Bacteria</taxon>
        <taxon>Pseudomonadati</taxon>
        <taxon>Pseudomonadota</taxon>
        <taxon>Alphaproteobacteria</taxon>
        <taxon>Sphingomonadales</taxon>
        <taxon>Erythrobacteraceae</taxon>
        <taxon>Croceicoccus</taxon>
    </lineage>
</organism>
<dbReference type="AlphaFoldDB" id="A0A1Z1FCT3"/>
<dbReference type="OrthoDB" id="9801978at2"/>
<protein>
    <submittedName>
        <fullName evidence="1">Uncharacterized protein</fullName>
    </submittedName>
</protein>
<sequence length="340" mass="35335">MKSVLKTAALKSPVQKSPALKTIRPVPDATRIAIIEDSDAGGERPLWRAHTLAMATDGTVHGDFAASHVAFTPGEVQRGSLYVAQGEVDAMAALQNGAAGCLSVHRLRGPHVRVDEIHVALARIARASRNRSRATMTALAGFAPGSLVDVVLHDALDRASRGMAWSADAELGMAASLCTLAADRNHAIFTLDSVDDARALRPHLFISGPTLDHRTGEGIAATLQQGGAAVLPADSCDFAAWRAAALDAGAQVYGYGRKPSADIRLIDTVTLDDGTTLVTADMMGRAMCWSLAEDLFEEGDAMESLAIMGAMRAGGASLGAAALALCGHVDQVEAPLAVAV</sequence>
<dbReference type="KEGG" id="cman:A9D14_10435"/>
<proteinExistence type="predicted"/>
<gene>
    <name evidence="1" type="ORF">A9D14_10435</name>
</gene>
<evidence type="ECO:0000313" key="2">
    <source>
        <dbReference type="Proteomes" id="UP000195807"/>
    </source>
</evidence>